<evidence type="ECO:0000313" key="3">
    <source>
        <dbReference type="Proteomes" id="UP000034103"/>
    </source>
</evidence>
<evidence type="ECO:0000313" key="2">
    <source>
        <dbReference type="EMBL" id="AUW34298.1"/>
    </source>
</evidence>
<feature type="region of interest" description="Disordered" evidence="1">
    <location>
        <begin position="158"/>
        <end position="287"/>
    </location>
</feature>
<dbReference type="InterPro" id="IPR025048">
    <property type="entry name" value="DUF3987"/>
</dbReference>
<dbReference type="RefSeq" id="WP_103672908.1">
    <property type="nucleotide sequence ID" value="NZ_CP026286.1"/>
</dbReference>
<organism evidence="2 3">
    <name type="scientific">Microcystis aeruginosa NIES-2549</name>
    <dbReference type="NCBI Taxonomy" id="1641812"/>
    <lineage>
        <taxon>Bacteria</taxon>
        <taxon>Bacillati</taxon>
        <taxon>Cyanobacteriota</taxon>
        <taxon>Cyanophyceae</taxon>
        <taxon>Oscillatoriophycideae</taxon>
        <taxon>Chroococcales</taxon>
        <taxon>Microcystaceae</taxon>
        <taxon>Microcystis</taxon>
    </lineage>
</organism>
<feature type="compositionally biased region" description="Basic and acidic residues" evidence="1">
    <location>
        <begin position="265"/>
        <end position="281"/>
    </location>
</feature>
<dbReference type="EMBL" id="CP026286">
    <property type="protein sequence ID" value="AUW34298.1"/>
    <property type="molecule type" value="Genomic_DNA"/>
</dbReference>
<protein>
    <submittedName>
        <fullName evidence="2">Uncharacterized protein</fullName>
    </submittedName>
</protein>
<reference evidence="2 3" key="1">
    <citation type="journal article" date="2015" name="Genome Announc.">
        <title>Complete Genome Sequence of Microcystis aeruginosa NIES-2549, a Bloom-Forming Cyanobacterium from Lake Kasumigaura, Japan.</title>
        <authorList>
            <person name="Yamaguchi H."/>
            <person name="Suzuki S."/>
            <person name="Tanabe Y."/>
            <person name="Osana Y."/>
            <person name="Shimura Y."/>
            <person name="Ishida K."/>
            <person name="Kawachi M."/>
        </authorList>
    </citation>
    <scope>NUCLEOTIDE SEQUENCE [LARGE SCALE GENOMIC DNA]</scope>
    <source>
        <strain evidence="2 3">NIES-2549</strain>
        <plasmid evidence="3">Plasmid p1</plasmid>
    </source>
</reference>
<geneLocation type="plasmid" evidence="2">
    <name>p1</name>
</geneLocation>
<sequence>MIYRDRHGFLKAANRLKSLADGEQRPAMRNVLIKARGLIGRLALNLHLINSLFHGITPSIEIGKEIVNAAIELVSFFINQVRGMYGKLSDDLPSTYARLLSVATDWISPNNARKKAFNTKTRQDFPTTRIAEIFKELADQGYGEVRKTSRSIEFKTLKGDKGDSKVTKGDSIVTPLEPLPDKDFNLKGDKGDSKNHFAVKTTNPLSENHPSSTENLKGDNLLNSESPLSPQSPLDSETQSQQGFTKGDYPENTQSPLVTPVTLESPHDETDSDRPVSDTDSLKPGGECIYNKNGRAHGVISVDGDLITIQDWYQENPPFTVALDEVTPDTPGPKREKKKKA</sequence>
<accession>A0A2I8YXJ2</accession>
<feature type="compositionally biased region" description="Basic and acidic residues" evidence="1">
    <location>
        <begin position="158"/>
        <end position="168"/>
    </location>
</feature>
<proteinExistence type="predicted"/>
<dbReference type="Pfam" id="PF13148">
    <property type="entry name" value="DUF3987"/>
    <property type="match status" value="1"/>
</dbReference>
<name>A0A2I8YXJ2_MICAE</name>
<dbReference type="Proteomes" id="UP000034103">
    <property type="component" value="Plasmid p1"/>
</dbReference>
<dbReference type="AlphaFoldDB" id="A0A2I8YXJ2"/>
<feature type="compositionally biased region" description="Basic and acidic residues" evidence="1">
    <location>
        <begin position="179"/>
        <end position="195"/>
    </location>
</feature>
<evidence type="ECO:0000256" key="1">
    <source>
        <dbReference type="SAM" id="MobiDB-lite"/>
    </source>
</evidence>
<feature type="compositionally biased region" description="Polar residues" evidence="1">
    <location>
        <begin position="200"/>
        <end position="244"/>
    </location>
</feature>
<gene>
    <name evidence="2" type="ORF">myaer_p00005</name>
</gene>
<keyword evidence="2" id="KW-0614">Plasmid</keyword>